<dbReference type="Proteomes" id="UP001597018">
    <property type="component" value="Unassembled WGS sequence"/>
</dbReference>
<dbReference type="InterPro" id="IPR052019">
    <property type="entry name" value="F420H2_bilvrd_red/Heme_oxyg"/>
</dbReference>
<dbReference type="InterPro" id="IPR012349">
    <property type="entry name" value="Split_barrel_FMN-bd"/>
</dbReference>
<evidence type="ECO:0000256" key="2">
    <source>
        <dbReference type="SAM" id="MobiDB-lite"/>
    </source>
</evidence>
<comment type="caution">
    <text evidence="4">The sequence shown here is derived from an EMBL/GenBank/DDBJ whole genome shotgun (WGS) entry which is preliminary data.</text>
</comment>
<keyword evidence="5" id="KW-1185">Reference proteome</keyword>
<dbReference type="PANTHER" id="PTHR35176:SF6">
    <property type="entry name" value="HEME OXYGENASE HI_0854-RELATED"/>
    <property type="match status" value="1"/>
</dbReference>
<organism evidence="4 5">
    <name type="scientific">Saccharopolyspora rosea</name>
    <dbReference type="NCBI Taxonomy" id="524884"/>
    <lineage>
        <taxon>Bacteria</taxon>
        <taxon>Bacillati</taxon>
        <taxon>Actinomycetota</taxon>
        <taxon>Actinomycetes</taxon>
        <taxon>Pseudonocardiales</taxon>
        <taxon>Pseudonocardiaceae</taxon>
        <taxon>Saccharopolyspora</taxon>
    </lineage>
</organism>
<dbReference type="SUPFAM" id="SSF50475">
    <property type="entry name" value="FMN-binding split barrel"/>
    <property type="match status" value="1"/>
</dbReference>
<dbReference type="Pfam" id="PF01243">
    <property type="entry name" value="PNPOx_N"/>
    <property type="match status" value="1"/>
</dbReference>
<reference evidence="5" key="1">
    <citation type="journal article" date="2019" name="Int. J. Syst. Evol. Microbiol.">
        <title>The Global Catalogue of Microorganisms (GCM) 10K type strain sequencing project: providing services to taxonomists for standard genome sequencing and annotation.</title>
        <authorList>
            <consortium name="The Broad Institute Genomics Platform"/>
            <consortium name="The Broad Institute Genome Sequencing Center for Infectious Disease"/>
            <person name="Wu L."/>
            <person name="Ma J."/>
        </authorList>
    </citation>
    <scope>NUCLEOTIDE SEQUENCE [LARGE SCALE GENOMIC DNA]</scope>
    <source>
        <strain evidence="5">CCUG 56401</strain>
    </source>
</reference>
<dbReference type="Gene3D" id="2.30.110.10">
    <property type="entry name" value="Electron Transport, Fmn-binding Protein, Chain A"/>
    <property type="match status" value="1"/>
</dbReference>
<keyword evidence="1 4" id="KW-0560">Oxidoreductase</keyword>
<sequence>MAALPDLLTDQRSSWERGRRSSKASFRPVGGFFACRLDLDRGRGPNVGRGGVEREERPVVFTEAERGYLQGQLLGRLATIGPDGTPQVRPLGFRLNEDGTIDLGGPHVASTQRYRNVLADPRVSFVVDDLTPDGPDAVKPGMGRGVEIRGRAEALVVDDPPGAPGMAGRDIIRVHPNRIISWHIDPAMPDGRAVDV</sequence>
<accession>A0ABW3FVE2</accession>
<dbReference type="NCBIfam" id="TIGR04023">
    <property type="entry name" value="PPOX_MSMEG_5819"/>
    <property type="match status" value="1"/>
</dbReference>
<dbReference type="InterPro" id="IPR011576">
    <property type="entry name" value="Pyridox_Oxase_N"/>
</dbReference>
<dbReference type="EMBL" id="JBHTIW010000021">
    <property type="protein sequence ID" value="MFD0922491.1"/>
    <property type="molecule type" value="Genomic_DNA"/>
</dbReference>
<evidence type="ECO:0000256" key="1">
    <source>
        <dbReference type="ARBA" id="ARBA00023002"/>
    </source>
</evidence>
<gene>
    <name evidence="4" type="ORF">ACFQ16_22325</name>
</gene>
<name>A0ABW3FVE2_9PSEU</name>
<dbReference type="GO" id="GO:0016491">
    <property type="term" value="F:oxidoreductase activity"/>
    <property type="evidence" value="ECO:0007669"/>
    <property type="project" value="UniProtKB-KW"/>
</dbReference>
<dbReference type="PANTHER" id="PTHR35176">
    <property type="entry name" value="HEME OXYGENASE HI_0854-RELATED"/>
    <property type="match status" value="1"/>
</dbReference>
<feature type="domain" description="Pyridoxamine 5'-phosphate oxidase N-terminal" evidence="3">
    <location>
        <begin position="62"/>
        <end position="182"/>
    </location>
</feature>
<feature type="region of interest" description="Disordered" evidence="2">
    <location>
        <begin position="1"/>
        <end position="21"/>
    </location>
</feature>
<dbReference type="RefSeq" id="WP_317630396.1">
    <property type="nucleotide sequence ID" value="NZ_BAABLT010000016.1"/>
</dbReference>
<dbReference type="EC" id="1.-.-.-" evidence="4"/>
<evidence type="ECO:0000259" key="3">
    <source>
        <dbReference type="Pfam" id="PF01243"/>
    </source>
</evidence>
<evidence type="ECO:0000313" key="5">
    <source>
        <dbReference type="Proteomes" id="UP001597018"/>
    </source>
</evidence>
<dbReference type="InterPro" id="IPR024031">
    <property type="entry name" value="MSMEG_5819/OxyR"/>
</dbReference>
<protein>
    <submittedName>
        <fullName evidence="4">PPOX class F420-dependent oxidoreductase</fullName>
        <ecNumber evidence="4">1.-.-.-</ecNumber>
    </submittedName>
</protein>
<evidence type="ECO:0000313" key="4">
    <source>
        <dbReference type="EMBL" id="MFD0922491.1"/>
    </source>
</evidence>
<proteinExistence type="predicted"/>